<dbReference type="PROSITE" id="PS50026">
    <property type="entry name" value="EGF_3"/>
    <property type="match status" value="1"/>
</dbReference>
<feature type="disulfide bond" evidence="4">
    <location>
        <begin position="190"/>
        <end position="199"/>
    </location>
</feature>
<dbReference type="Proteomes" id="UP000499080">
    <property type="component" value="Unassembled WGS sequence"/>
</dbReference>
<feature type="transmembrane region" description="Helical" evidence="5">
    <location>
        <begin position="327"/>
        <end position="344"/>
    </location>
</feature>
<dbReference type="InterPro" id="IPR009030">
    <property type="entry name" value="Growth_fac_rcpt_cys_sf"/>
</dbReference>
<dbReference type="PROSITE" id="PS01248">
    <property type="entry name" value="EGF_LAM_1"/>
    <property type="match status" value="1"/>
</dbReference>
<dbReference type="EMBL" id="BGPR01000017">
    <property type="protein sequence ID" value="GBL78916.1"/>
    <property type="molecule type" value="Genomic_DNA"/>
</dbReference>
<evidence type="ECO:0000256" key="2">
    <source>
        <dbReference type="ARBA" id="ARBA00022536"/>
    </source>
</evidence>
<accession>A0A4Y2AI38</accession>
<dbReference type="Gene3D" id="2.10.25.10">
    <property type="entry name" value="Laminin"/>
    <property type="match status" value="1"/>
</dbReference>
<dbReference type="InterPro" id="IPR018097">
    <property type="entry name" value="EGF_Ca-bd_CS"/>
</dbReference>
<dbReference type="Pfam" id="PF00053">
    <property type="entry name" value="EGF_laminin"/>
    <property type="match status" value="1"/>
</dbReference>
<dbReference type="PROSITE" id="PS01187">
    <property type="entry name" value="EGF_CA"/>
    <property type="match status" value="1"/>
</dbReference>
<feature type="domain" description="EGF-like" evidence="6">
    <location>
        <begin position="158"/>
        <end position="200"/>
    </location>
</feature>
<dbReference type="CDD" id="cd00064">
    <property type="entry name" value="FU"/>
    <property type="match status" value="1"/>
</dbReference>
<feature type="transmembrane region" description="Helical" evidence="5">
    <location>
        <begin position="350"/>
        <end position="369"/>
    </location>
</feature>
<dbReference type="SMART" id="SM00261">
    <property type="entry name" value="FU"/>
    <property type="match status" value="2"/>
</dbReference>
<gene>
    <name evidence="7" type="primary">creld2_1</name>
    <name evidence="7" type="ORF">AVEN_48889_1</name>
</gene>
<dbReference type="SMART" id="SM00181">
    <property type="entry name" value="EGF"/>
    <property type="match status" value="3"/>
</dbReference>
<evidence type="ECO:0000256" key="3">
    <source>
        <dbReference type="ARBA" id="ARBA00023157"/>
    </source>
</evidence>
<comment type="caution">
    <text evidence="7">The sequence shown here is derived from an EMBL/GenBank/DDBJ whole genome shotgun (WGS) entry which is preliminary data.</text>
</comment>
<dbReference type="CDD" id="cd00054">
    <property type="entry name" value="EGF_CA"/>
    <property type="match status" value="1"/>
</dbReference>
<protein>
    <submittedName>
        <fullName evidence="7">Cysteine-rich with EGF-like domain protein 2</fullName>
    </submittedName>
</protein>
<feature type="transmembrane region" description="Helical" evidence="5">
    <location>
        <begin position="68"/>
        <end position="89"/>
    </location>
</feature>
<evidence type="ECO:0000256" key="5">
    <source>
        <dbReference type="SAM" id="Phobius"/>
    </source>
</evidence>
<keyword evidence="5" id="KW-0472">Membrane</keyword>
<dbReference type="CDD" id="cd00055">
    <property type="entry name" value="EGF_Lam"/>
    <property type="match status" value="1"/>
</dbReference>
<evidence type="ECO:0000256" key="4">
    <source>
        <dbReference type="PROSITE-ProRule" id="PRU00076"/>
    </source>
</evidence>
<name>A0A4Y2AI38_ARAVE</name>
<dbReference type="InterPro" id="IPR001881">
    <property type="entry name" value="EGF-like_Ca-bd_dom"/>
</dbReference>
<organism evidence="7 8">
    <name type="scientific">Araneus ventricosus</name>
    <name type="common">Orbweaver spider</name>
    <name type="synonym">Epeira ventricosa</name>
    <dbReference type="NCBI Taxonomy" id="182803"/>
    <lineage>
        <taxon>Eukaryota</taxon>
        <taxon>Metazoa</taxon>
        <taxon>Ecdysozoa</taxon>
        <taxon>Arthropoda</taxon>
        <taxon>Chelicerata</taxon>
        <taxon>Arachnida</taxon>
        <taxon>Araneae</taxon>
        <taxon>Araneomorphae</taxon>
        <taxon>Entelegynae</taxon>
        <taxon>Araneoidea</taxon>
        <taxon>Araneidae</taxon>
        <taxon>Araneus</taxon>
    </lineage>
</organism>
<comment type="caution">
    <text evidence="4">Lacks conserved residue(s) required for the propagation of feature annotation.</text>
</comment>
<dbReference type="SMART" id="SM00179">
    <property type="entry name" value="EGF_CA"/>
    <property type="match status" value="1"/>
</dbReference>
<keyword evidence="5" id="KW-0812">Transmembrane</keyword>
<reference evidence="7 8" key="1">
    <citation type="journal article" date="2019" name="Sci. Rep.">
        <title>Orb-weaving spider Araneus ventricosus genome elucidates the spidroin gene catalogue.</title>
        <authorList>
            <person name="Kono N."/>
            <person name="Nakamura H."/>
            <person name="Ohtoshi R."/>
            <person name="Moran D.A.P."/>
            <person name="Shinohara A."/>
            <person name="Yoshida Y."/>
            <person name="Fujiwara M."/>
            <person name="Mori M."/>
            <person name="Tomita M."/>
            <person name="Arakawa K."/>
        </authorList>
    </citation>
    <scope>NUCLEOTIDE SEQUENCE [LARGE SCALE GENOMIC DNA]</scope>
</reference>
<evidence type="ECO:0000259" key="6">
    <source>
        <dbReference type="PROSITE" id="PS50026"/>
    </source>
</evidence>
<evidence type="ECO:0000313" key="7">
    <source>
        <dbReference type="EMBL" id="GBL78916.1"/>
    </source>
</evidence>
<keyword evidence="3 4" id="KW-1015">Disulfide bond</keyword>
<dbReference type="InterPro" id="IPR006212">
    <property type="entry name" value="Furin_repeat"/>
</dbReference>
<dbReference type="GO" id="GO:0005509">
    <property type="term" value="F:calcium ion binding"/>
    <property type="evidence" value="ECO:0007669"/>
    <property type="project" value="InterPro"/>
</dbReference>
<keyword evidence="2 4" id="KW-0245">EGF-like domain</keyword>
<evidence type="ECO:0000256" key="1">
    <source>
        <dbReference type="ARBA" id="ARBA00005897"/>
    </source>
</evidence>
<evidence type="ECO:0000313" key="8">
    <source>
        <dbReference type="Proteomes" id="UP000499080"/>
    </source>
</evidence>
<proteinExistence type="inferred from homology"/>
<dbReference type="SUPFAM" id="SSF57184">
    <property type="entry name" value="Growth factor receptor domain"/>
    <property type="match status" value="1"/>
</dbReference>
<keyword evidence="8" id="KW-1185">Reference proteome</keyword>
<dbReference type="AlphaFoldDB" id="A0A4Y2AI38"/>
<dbReference type="InterPro" id="IPR002049">
    <property type="entry name" value="LE_dom"/>
</dbReference>
<dbReference type="PROSITE" id="PS00022">
    <property type="entry name" value="EGF_1"/>
    <property type="match status" value="1"/>
</dbReference>
<dbReference type="SMART" id="SM00180">
    <property type="entry name" value="EGF_Lam"/>
    <property type="match status" value="1"/>
</dbReference>
<sequence length="387" mass="43497">MANVTSVLDLISKQMVNAYDNFKTLYAQVKEISAKLHIKEEIPRGCRLQTARNNVPYSTKEEYYRRSLYATLMIFLIFNAKLVLLDVFFSEIRLVEIQEKLCADEEKGSDQCQRLAEEHESLLEEWWFKSKVSHPDIFYFLCIDKLQVCCPENHYGPDCKPCIGGLVNPCNGHGQCKGAGTRKGSGQCRCDPGYTGDFCEQCKIGYYNDTSGDASWQCIKCDKACKGHCREAGPKGCEVCADGYQYSVELGCIDSNECIETSPHPCKHGTFCVNTIGSYRCVECDKSCDGCKGDGPDMCEKCAKGYTFQEPLCIETKTWQRSLHVEVARYATYLGLCIATFIIFRRSIFIASIIGVFVAVYIGLSEYTVGEWDKRSLIKSVKSLTAL</sequence>
<dbReference type="InterPro" id="IPR000742">
    <property type="entry name" value="EGF"/>
</dbReference>
<keyword evidence="5" id="KW-1133">Transmembrane helix</keyword>
<comment type="similarity">
    <text evidence="1">Belongs to the CRELD family.</text>
</comment>
<dbReference type="OrthoDB" id="19903at2759"/>